<evidence type="ECO:0000256" key="2">
    <source>
        <dbReference type="ARBA" id="ARBA00009810"/>
    </source>
</evidence>
<dbReference type="InterPro" id="IPR000531">
    <property type="entry name" value="Beta-barrel_TonB"/>
</dbReference>
<keyword evidence="7" id="KW-0406">Ion transport</keyword>
<feature type="domain" description="TonB-dependent receptor-like beta-barrel" evidence="14">
    <location>
        <begin position="193"/>
        <end position="585"/>
    </location>
</feature>
<accession>A0ABR8S642</accession>
<proteinExistence type="inferred from homology"/>
<dbReference type="PROSITE" id="PS52016">
    <property type="entry name" value="TONB_DEPENDENT_REC_3"/>
    <property type="match status" value="1"/>
</dbReference>
<keyword evidence="11 12" id="KW-0998">Cell outer membrane</keyword>
<evidence type="ECO:0000313" key="16">
    <source>
        <dbReference type="EMBL" id="MBD7958958.1"/>
    </source>
</evidence>
<protein>
    <submittedName>
        <fullName evidence="16">TonB-dependent receptor</fullName>
    </submittedName>
</protein>
<evidence type="ECO:0000256" key="10">
    <source>
        <dbReference type="ARBA" id="ARBA00023170"/>
    </source>
</evidence>
<evidence type="ECO:0000256" key="3">
    <source>
        <dbReference type="ARBA" id="ARBA00022448"/>
    </source>
</evidence>
<dbReference type="InterPro" id="IPR012910">
    <property type="entry name" value="Plug_dom"/>
</dbReference>
<keyword evidence="5 12" id="KW-0812">Transmembrane</keyword>
<evidence type="ECO:0000259" key="15">
    <source>
        <dbReference type="Pfam" id="PF07715"/>
    </source>
</evidence>
<evidence type="ECO:0000256" key="7">
    <source>
        <dbReference type="ARBA" id="ARBA00023065"/>
    </source>
</evidence>
<comment type="caution">
    <text evidence="16">The sequence shown here is derived from an EMBL/GenBank/DDBJ whole genome shotgun (WGS) entry which is preliminary data.</text>
</comment>
<keyword evidence="4 12" id="KW-1134">Transmembrane beta strand</keyword>
<dbReference type="CDD" id="cd01347">
    <property type="entry name" value="ligand_gated_channel"/>
    <property type="match status" value="1"/>
</dbReference>
<dbReference type="PANTHER" id="PTHR30069:SF53">
    <property type="entry name" value="COLICIN I RECEPTOR-RELATED"/>
    <property type="match status" value="1"/>
</dbReference>
<gene>
    <name evidence="16" type="ORF">H9646_00545</name>
</gene>
<evidence type="ECO:0000256" key="5">
    <source>
        <dbReference type="ARBA" id="ARBA00022692"/>
    </source>
</evidence>
<dbReference type="SUPFAM" id="SSF56935">
    <property type="entry name" value="Porins"/>
    <property type="match status" value="1"/>
</dbReference>
<dbReference type="Gene3D" id="2.40.170.20">
    <property type="entry name" value="TonB-dependent receptor, beta-barrel domain"/>
    <property type="match status" value="1"/>
</dbReference>
<evidence type="ECO:0000256" key="9">
    <source>
        <dbReference type="ARBA" id="ARBA00023136"/>
    </source>
</evidence>
<keyword evidence="10 16" id="KW-0675">Receptor</keyword>
<comment type="similarity">
    <text evidence="2 12 13">Belongs to the TonB-dependent receptor family.</text>
</comment>
<keyword evidence="3 12" id="KW-0813">Transport</keyword>
<comment type="subcellular location">
    <subcellularLocation>
        <location evidence="1 12">Cell outer membrane</location>
        <topology evidence="1 12">Multi-pass membrane protein</topology>
    </subcellularLocation>
</comment>
<dbReference type="RefSeq" id="WP_191721385.1">
    <property type="nucleotide sequence ID" value="NZ_JACSQK010000001.1"/>
</dbReference>
<evidence type="ECO:0000256" key="1">
    <source>
        <dbReference type="ARBA" id="ARBA00004571"/>
    </source>
</evidence>
<dbReference type="Gene3D" id="2.170.130.10">
    <property type="entry name" value="TonB-dependent receptor, plug domain"/>
    <property type="match status" value="1"/>
</dbReference>
<sequence length="612" mass="67380">MSLFEQRRLCVASSCALRPVSLAVVLAAAPWISSMAASLDEVVVSATRTEQRLSDVLADMTVIGHEEIERSGFSDLASILARQPGVQLVRTGGMGSSTSLFMRGANNQHTAVFVDGIRVDSQSTSGGMDWQTIPLASIDRVEILRGPAAAVYGSDAVAGVIQIFTKKGEAGFLPHIAIGFGNQGTRKADAGLSGGQGAWDYAVGVQTERTDGFDAKTTATSNPDKDDYRLHAANAKLGFQLNRDHRLEATALTSQSNSGYDSTLADDRSKRKLETLGLSWAAQWNPLLSSRISVSESNVKYETVTKSPSYTETTLRNYLWQNVFKHGNATLTANLERREDNLQNKDLDVSERERSQNALALGWGYQGSVHSLQLNVRHDDDSEFGGQNTGSAAYGLALSPTWRATASAGTSFRAPTLYQRFHRIYGSASLQPEEGKNAEVGLHWKQGGDSFSMVAYRNRLTNLIEYNSSSKKYQNVAQAELQGITFAAATHWLDVDWTASVDFQTPRNQETGRILDRRAKRYANVSAYKQWLGWMLGAEMQLVSKRSEFDSKNKRYDWAGYGLFNLSASKPLARDFTLTARVDNLMDRDYVLAKDYAAAGRTFYVGLKWMPQ</sequence>
<evidence type="ECO:0000313" key="17">
    <source>
        <dbReference type="Proteomes" id="UP000634919"/>
    </source>
</evidence>
<evidence type="ECO:0000256" key="13">
    <source>
        <dbReference type="RuleBase" id="RU003357"/>
    </source>
</evidence>
<dbReference type="InterPro" id="IPR039426">
    <property type="entry name" value="TonB-dep_rcpt-like"/>
</dbReference>
<keyword evidence="6" id="KW-0732">Signal</keyword>
<dbReference type="EMBL" id="JACSQK010000001">
    <property type="protein sequence ID" value="MBD7958958.1"/>
    <property type="molecule type" value="Genomic_DNA"/>
</dbReference>
<reference evidence="16 17" key="1">
    <citation type="submission" date="2020-08" db="EMBL/GenBank/DDBJ databases">
        <title>A Genomic Blueprint of the Chicken Gut Microbiome.</title>
        <authorList>
            <person name="Gilroy R."/>
            <person name="Ravi A."/>
            <person name="Getino M."/>
            <person name="Pursley I."/>
            <person name="Horton D.L."/>
            <person name="Alikhan N.-F."/>
            <person name="Baker D."/>
            <person name="Gharbi K."/>
            <person name="Hall N."/>
            <person name="Watson M."/>
            <person name="Adriaenssens E.M."/>
            <person name="Foster-Nyarko E."/>
            <person name="Jarju S."/>
            <person name="Secka A."/>
            <person name="Antonio M."/>
            <person name="Oren A."/>
            <person name="Chaudhuri R."/>
            <person name="La Ragione R.M."/>
            <person name="Hildebrand F."/>
            <person name="Pallen M.J."/>
        </authorList>
    </citation>
    <scope>NUCLEOTIDE SEQUENCE [LARGE SCALE GENOMIC DNA]</scope>
    <source>
        <strain evidence="16 17">Sa2CVA6</strain>
    </source>
</reference>
<feature type="domain" description="TonB-dependent receptor plug" evidence="15">
    <location>
        <begin position="53"/>
        <end position="160"/>
    </location>
</feature>
<keyword evidence="8 13" id="KW-0798">TonB box</keyword>
<dbReference type="InterPro" id="IPR036942">
    <property type="entry name" value="Beta-barrel_TonB_sf"/>
</dbReference>
<evidence type="ECO:0000256" key="4">
    <source>
        <dbReference type="ARBA" id="ARBA00022452"/>
    </source>
</evidence>
<keyword evidence="9 12" id="KW-0472">Membrane</keyword>
<organism evidence="16 17">
    <name type="scientific">Comamonas avium</name>
    <dbReference type="NCBI Taxonomy" id="2762231"/>
    <lineage>
        <taxon>Bacteria</taxon>
        <taxon>Pseudomonadati</taxon>
        <taxon>Pseudomonadota</taxon>
        <taxon>Betaproteobacteria</taxon>
        <taxon>Burkholderiales</taxon>
        <taxon>Comamonadaceae</taxon>
        <taxon>Comamonas</taxon>
    </lineage>
</organism>
<dbReference type="Pfam" id="PF00593">
    <property type="entry name" value="TonB_dep_Rec_b-barrel"/>
    <property type="match status" value="1"/>
</dbReference>
<evidence type="ECO:0000256" key="6">
    <source>
        <dbReference type="ARBA" id="ARBA00022729"/>
    </source>
</evidence>
<name>A0ABR8S642_9BURK</name>
<evidence type="ECO:0000256" key="12">
    <source>
        <dbReference type="PROSITE-ProRule" id="PRU01360"/>
    </source>
</evidence>
<evidence type="ECO:0000259" key="14">
    <source>
        <dbReference type="Pfam" id="PF00593"/>
    </source>
</evidence>
<dbReference type="InterPro" id="IPR037066">
    <property type="entry name" value="Plug_dom_sf"/>
</dbReference>
<keyword evidence="17" id="KW-1185">Reference proteome</keyword>
<evidence type="ECO:0000256" key="8">
    <source>
        <dbReference type="ARBA" id="ARBA00023077"/>
    </source>
</evidence>
<evidence type="ECO:0000256" key="11">
    <source>
        <dbReference type="ARBA" id="ARBA00023237"/>
    </source>
</evidence>
<dbReference type="PANTHER" id="PTHR30069">
    <property type="entry name" value="TONB-DEPENDENT OUTER MEMBRANE RECEPTOR"/>
    <property type="match status" value="1"/>
</dbReference>
<dbReference type="Pfam" id="PF07715">
    <property type="entry name" value="Plug"/>
    <property type="match status" value="1"/>
</dbReference>
<dbReference type="Proteomes" id="UP000634919">
    <property type="component" value="Unassembled WGS sequence"/>
</dbReference>